<dbReference type="Pfam" id="PF22352">
    <property type="entry name" value="K319L-like_PKD"/>
    <property type="match status" value="1"/>
</dbReference>
<dbReference type="Pfam" id="PF01345">
    <property type="entry name" value="DUF11"/>
    <property type="match status" value="26"/>
</dbReference>
<feature type="domain" description="DUF11" evidence="2">
    <location>
        <begin position="2964"/>
        <end position="3088"/>
    </location>
</feature>
<accession>A0A3S1CYV6</accession>
<dbReference type="Pfam" id="PF13585">
    <property type="entry name" value="CHU_C"/>
    <property type="match status" value="1"/>
</dbReference>
<comment type="caution">
    <text evidence="3">The sequence shown here is derived from an EMBL/GenBank/DDBJ whole genome shotgun (WGS) entry which is preliminary data.</text>
</comment>
<feature type="domain" description="DUF11" evidence="2">
    <location>
        <begin position="4368"/>
        <end position="4488"/>
    </location>
</feature>
<feature type="domain" description="DUF11" evidence="2">
    <location>
        <begin position="2452"/>
        <end position="2570"/>
    </location>
</feature>
<feature type="domain" description="DUF11" evidence="2">
    <location>
        <begin position="2068"/>
        <end position="2171"/>
    </location>
</feature>
<feature type="domain" description="DUF11" evidence="2">
    <location>
        <begin position="2709"/>
        <end position="2814"/>
    </location>
</feature>
<feature type="compositionally biased region" description="Polar residues" evidence="1">
    <location>
        <begin position="1191"/>
        <end position="1200"/>
    </location>
</feature>
<evidence type="ECO:0000313" key="4">
    <source>
        <dbReference type="Proteomes" id="UP000281028"/>
    </source>
</evidence>
<dbReference type="GO" id="GO:0005975">
    <property type="term" value="P:carbohydrate metabolic process"/>
    <property type="evidence" value="ECO:0007669"/>
    <property type="project" value="UniProtKB-ARBA"/>
</dbReference>
<feature type="domain" description="DUF11" evidence="2">
    <location>
        <begin position="4113"/>
        <end position="4225"/>
    </location>
</feature>
<organism evidence="3 4">
    <name type="scientific">Chitinophaga solisilvae</name>
    <dbReference type="NCBI Taxonomy" id="1233460"/>
    <lineage>
        <taxon>Bacteria</taxon>
        <taxon>Pseudomonadati</taxon>
        <taxon>Bacteroidota</taxon>
        <taxon>Chitinophagia</taxon>
        <taxon>Chitinophagales</taxon>
        <taxon>Chitinophagaceae</taxon>
        <taxon>Chitinophaga</taxon>
    </lineage>
</organism>
<feature type="domain" description="DUF11" evidence="2">
    <location>
        <begin position="3859"/>
        <end position="3965"/>
    </location>
</feature>
<dbReference type="InterPro" id="IPR026341">
    <property type="entry name" value="T9SS_type_B"/>
</dbReference>
<feature type="domain" description="DUF11" evidence="2">
    <location>
        <begin position="1430"/>
        <end position="1549"/>
    </location>
</feature>
<dbReference type="SUPFAM" id="SSF49899">
    <property type="entry name" value="Concanavalin A-like lectins/glucanases"/>
    <property type="match status" value="1"/>
</dbReference>
<feature type="compositionally biased region" description="Polar residues" evidence="1">
    <location>
        <begin position="1241"/>
        <end position="1252"/>
    </location>
</feature>
<name>A0A3S1CYV6_9BACT</name>
<sequence length="4714" mass="477244">MDVCLRALSFIVRGCNGLVSCRRLLFVYTFLLVSLQAAAQFTITENFKSSSSGNVTLGGAAKLTSGVDDPVGEGWLRLTEDATNQVGYAFVNQGFPSTLGVLMDFEYVAWRRSVPNFGGADGFSVFLFNDNITAATFKLGSAGGSLGYSNSTSTGNTGLAGGYVGVGIDEFGNYSNCGDGKNGGASTNCNLNFRDYISARGPAPTYSFISGTSVGTSLDYDVITSTRPTPSQFYRRVQVIIEPNGSGQYMLSVKSTTTPGGTLTTLFGPITLTAPPPSRLKLGFAASTGGGFNRHEVRNLIITTPGNVRIQKLVDKPLARIGDTLTYKITTYNETTSQLNNMPLRDIFTPSSAFNTTSVTFSNDGFAGNTATGYTPTSLSSASLTMGGNSTSSFTVKGTVTAKPNDGRLINTAYVDPSPTGISDGDPSNDTSRAITNVIVPDLSITKTHTGNLRKGLSGNYVITVRNAGPDAKPNLSLVTVTDAVPAGMTVGTPTGTGWTISTSGNTVTATRSDALASGASYPDITIPVKVAVNAPDSIFNTTTVSNAYESNLANNTYTYPVDTRRNMDMQVGSLVMPPNKEGCLNTPFNVQVNIRNNGPDSAINTKFTYVLSTALNVMTLVSRNITSGGGSFGTGSMNPTTGYTDSITLSPGGTVSYVFSVRVTAPAPADLAIFEAALLRSATDLDIDASDPTNPFPSNALAECNAPPSGGGCNNILRDTTFVRNTPSNANAGTDKTLCAVTSTTLAAVSPAIGTGTWSQASGPSTAAFANVNASNTTVSNLTTGTYQFVWKVANGGCSAAVATDTVQVRIDALPSVAVAGPDQDLCNVSTTTMAATAPVTGTGGWSQLSGPNTAVFADTALANTGVSGLTAGVYRFIWSTRNGACTGFKDTVTVNISAPGPNANAGPDQNLCNVTSTTLAGNNPAPGTGVWSQIAGPNTATFANRNAANTQVSNLQAGVYQLVWTITSGACGGTADTMQITVAALPTTANAGPDQTKFNNGTFVMNANVPAAGTGVWALVSGSGVIDNTASANTTVTLQPNTTGTFTWTITNGTCPPSVDTVVLTYRRQADLKIVKSGAGNTYRTGSEVTYTLTIENLGPSDVRGAGVHDLIPSLIVNPSWTYAVTGAGVTVTPDYSNPQLVRASMDIPFAAGNKVVITIKGTVAATAKGGDVIDNFAAVSFPTGTPDPDQSNNTSEVVGTVPNNPPIAVDDNYTTPRDVPVSGNVLTNDSDPEGQPLTVKTTPVTSPANGTVVQRADGTFTYTPNTGFVGTDSYVYEVCDNQGACAQAKVTITVQPAVTDLKITKSASPSPVVAGQPLTYTITVTNNGPSTILPTEAFKVVDSLPAGFTGATYTASAGTYDASSSQWTGVTMKAGEQVTLTISGTVSSQFAGSGLRNLAYVTPPPGDNDPVPDTAIIVTPVTKSVEVQVTKTDDTDTYTPGTTTLYRVTIVNKGPSDLVGGTFKDPLPPGITVASWTAVSPDGSQPAISGNGPIDQQVNIPAGSRIIYSITINIPSDYKGNLVNTATVTVPSGYTNINPAGNTATDTDTPDPRYDLSVVKTGPARATAGGAISYKVTIVNNGPSDIVNAAVADVLPSVVQNATWTVSKTGSATSTVTSGSGNVQFNANLPAGAGNTLEITINGTVNPAAVGSFSNTASVTVPGSNPVMSNTVNTVVVKQTGLTLTKLGPPSGTVAAGTSISYTLNLTNAGPSNAIGIQLKDVVPAAIQNVTWNVNANGTAAVASGAPASGSGNNISTTVDIPAGAANSIQVIINGTVNPAATDTILNTASAILPGIDTSNASNKTAVQVKPGLEIVKAGPATADAGTPISYTVTVTNAGPSDAVNAVITDLAGPNSLKDVTWTATATGAAVINSGASGTGNAVSLNVNVPAGSSNKITVTINGTILPGASGNIRNTATVEVPGVQKVTSNEVITEIGRNARLTIQKLGLDTVSAGGYILYTLKLVNNGPSDAVQVKITDSLSLVILNPSSYIVTHGKATVSASGISNNVFTATADVAAGDSNYVTVLIAGRVDPGYTGKINNQAKADNVRSEVVVTNVVNNPRIVLTKSAPDTIAAGQQITYTITAGNTGLSNATGVVITDAVPAAVTNVTWTATGTGNAAVTAGATGSGNNISVTGNISTGNDNNIIITVTGTVSPAATGDIQNHAVADVHVPGIPPVTSDTVTTHLTNKPGIQISKAGPGTVVAGAYIQYTLEVNNAGPSDARGVVITDTLDAVIRNADWAATASGGAAITSGATGGGSIIRIVADIPAAGSAKVLVNIRGVVNPAAAGTIVNTAYAVTGNEPPASSSISSVVINNPQISFMKAGPDSANAGEQITYRLVATNYGLSDARNVKMQDVVPPQLTNVTWTTRVSDSAKVTSGASGSGNNIALTGDLPAGTNNHIFIDVTGTIAPDFEGVIHNRGYATMQAKDTAYTDTISTVVRNKPRLQIVKSAPDTAIAGGQITYTLLVTNPGPSDAKKVNITDAVPAFIKNIFWVANATGTATTQSSSGAGNNILVTGSIPAGTGNTIRITISGTIDPAFTGDIPNVAIATADGQPPVTSNTTNTHVTKNVKLAVLKVGATELAAGDEIHYLIAIHNTGLSNATHIQFKDTVPAAIKNVTWSVQALGAGVVNSPATGSGNIVTADVDVPAGNRVNGILVTVSGQIDPAYDGPPLVNIAYASSADQPKPATDTVTTKIDNKAALSITKSGSAETFAGEQISYTIHLSNNGPSDAKNITITDVIDPAILNAKWTAAVKGTATVNSTAGTGNINITGNIPFGAGNVIDITVTGTLNPDFTGAQLQNTATAEISGQPPVTSTVTSTTKRRADIRVAKSGPGTAVAGENITYTITVNNAGPSNVHGAVIADFIPAGILDAKWTATTRGAGTTVSAASGTGNINITADIPDTGTITITVTGRIDPSTANGSNITNSVTVTPPANLENQTPVTSSVTTAVRKEADLVIVKSGPANLTAGQNFSYQLEITNNGISDVSNAVITDNVPAQILISNVTATTTGNAAANAPVISGNNISINGNIAAGPGNSIIVTISGMVNPSATGTIVNTATVTPPADVTETIPANNTSSISTVINTDLGLQVSKSGPATVNVKDKITYTIVVTNTGISDADPLTISDLVPADITNVTWNATVSGNANLNNPVSGNTNNINVTGRLGGNNSGNITIVVTGTVKPDAANTITNTVTATAGGTKTSTVVTSVNKSVDLRINKTAPASLSAGEEINYVVTVVNAGPADAMNVTIADAVPAGITNVTWTAEAVDSASVTTGSGSGNSISTMANLVANKGTVILRIHGIVDPTFAGTLTNTATATPEPGVVDPRPATVTVNTIVTARAGLSVIKSAPMQVNAGSNITYQLQIRNNGPSVANGVTITDTIPVPVTGVTWTSTATNATITDPGTGTGSNVLLTANIPVDGMVTVTISGTVNPDFEGNLLNKAFASFGGDPITSNITDTRVVNKPGLRITKSGPDNIAAGNRISYNIQVANSGPSNAAGVNITDVLPDGIDSITWSATAQGTATINGGNISNATGNVDFIASIPVGAGNTISVTVAGTVSSAATGVLTNIAAVTPENGLPVTDTVNTSILSQPGIRLVKAGPDTAAAGSMITYTIDVLNDGPSDAVNVQIEDVLPPQLEAVDWSAVAIGKAVVSGGNLQHQTGNVNLSGNIPAGSGNVIRITVTGRLQASFTGVINNRATAKTGTDNFESNDINTTVTNQPGLAIVKSGPDKAVAGGNISYSIVLTNSGPSDATGVMVADVLPAVLKDAVWSATAFGSATINGGNIVDRTGNVALTANVPAGAANRIVITADGTIDQAFTGTITNTASYTHNGNTVTTPPVVTTVSAETSLSVRKSAPDTVAAGNGITYTLLVQNTGPSAATNITIADIVPASVQNVSWNAVATGATLHGATSGTGNNISINADLPAGSGHNVAVTISGTLAPAASGTLVNGASVSEGGKVVAVDTVQTRIVNKPGVIFSKAGPQKADAGSVIIYTIMLGNEGPSDLVNARVSDLVPVQVEDVTWKISTLGSATLAAGTPVSGSGRQIGFTTTVPAGAANKVVVSISGNLNESFAGNITNMANVKDNNGNTYTDFVTTLVRLRSDVTLTKSAPKTAVAGGPITYTIVAANDGPSAANGVKITDVVPAGVANVTWTVTAAGNAQVTGPASGSGNNVTVTGNIPAGGANNILITVNGTVSNSITAGSVKNSALLTKPDGGKVTSDTVETVITRTTSLNIEKQAPSSISSGDSLQYDIIVSNTGISDINNVVIRDVVPATLTGVSWRTVVSGSARVTGAGSGTGNNITVNGMIPAGSNNLIHIMVIGKVGAAFAGTITNTASVSAGDSTATATATTNVSRILDLNVTKTGPAEITNGDEIEYIITAGNSGPAAGDGAVVTDVVPAGISNVTARVLSITGGAADVRIAVNSNTVTAAIGTFPEGASVRLSVKGTVNTGNALVNKATISVPDGAADPDLNNNTSSDVSTTVNPKILAKSADVQVKKVLLNNTPLQTGGKAEFQITVTNAGPDSAKGIIVRDTLSRNLDLLGAAVASSGNATYNPATRIIVWEAGNLAATQTATLRITARINNNGVVTNRATATQETPDPDPSNNTAVTPPVTVDDDGIFIPNVITPNGDGKNDKFTIIDIKRFPNSTLLIYNRWGNQVYQSKNYQNEWDGNGLNEGTYYYILKLRTPDGEKSYKGWIELLR</sequence>
<feature type="domain" description="DUF11" evidence="2">
    <location>
        <begin position="3609"/>
        <end position="3723"/>
    </location>
</feature>
<dbReference type="Proteomes" id="UP000281028">
    <property type="component" value="Unassembled WGS sequence"/>
</dbReference>
<feature type="domain" description="DUF11" evidence="2">
    <location>
        <begin position="1819"/>
        <end position="1933"/>
    </location>
</feature>
<dbReference type="PANTHER" id="PTHR34819">
    <property type="entry name" value="LARGE CYSTEINE-RICH PERIPLASMIC PROTEIN OMCB"/>
    <property type="match status" value="1"/>
</dbReference>
<dbReference type="Gene3D" id="2.60.40.1170">
    <property type="entry name" value="Mu homology domain, subdomain B"/>
    <property type="match status" value="1"/>
</dbReference>
<evidence type="ECO:0000313" key="3">
    <source>
        <dbReference type="EMBL" id="NSL89936.1"/>
    </source>
</evidence>
<dbReference type="NCBIfam" id="TIGR01451">
    <property type="entry name" value="B_ant_repeat"/>
    <property type="match status" value="26"/>
</dbReference>
<feature type="domain" description="DUF11" evidence="2">
    <location>
        <begin position="3221"/>
        <end position="3336"/>
    </location>
</feature>
<feature type="domain" description="DUF11" evidence="2">
    <location>
        <begin position="4504"/>
        <end position="4620"/>
    </location>
</feature>
<dbReference type="OrthoDB" id="9816593at2"/>
<evidence type="ECO:0000256" key="1">
    <source>
        <dbReference type="SAM" id="MobiDB-lite"/>
    </source>
</evidence>
<evidence type="ECO:0000259" key="2">
    <source>
        <dbReference type="Pfam" id="PF01345"/>
    </source>
</evidence>
<dbReference type="GO" id="GO:0004553">
    <property type="term" value="F:hydrolase activity, hydrolyzing O-glycosyl compounds"/>
    <property type="evidence" value="ECO:0007669"/>
    <property type="project" value="UniProtKB-ARBA"/>
</dbReference>
<feature type="domain" description="DUF11" evidence="2">
    <location>
        <begin position="442"/>
        <end position="559"/>
    </location>
</feature>
<protein>
    <submittedName>
        <fullName evidence="3">DUF11 domain-containing protein</fullName>
    </submittedName>
</protein>
<dbReference type="InterPro" id="IPR013320">
    <property type="entry name" value="ConA-like_dom_sf"/>
</dbReference>
<feature type="domain" description="DUF11" evidence="2">
    <location>
        <begin position="3097"/>
        <end position="3204"/>
    </location>
</feature>
<gene>
    <name evidence="3" type="ORF">ECE50_024055</name>
</gene>
<proteinExistence type="predicted"/>
<feature type="domain" description="DUF11" evidence="2">
    <location>
        <begin position="308"/>
        <end position="434"/>
    </location>
</feature>
<dbReference type="EMBL" id="RIAR02000001">
    <property type="protein sequence ID" value="NSL89936.1"/>
    <property type="molecule type" value="Genomic_DNA"/>
</dbReference>
<dbReference type="InterPro" id="IPR001434">
    <property type="entry name" value="OmcB-like_DUF11"/>
</dbReference>
<feature type="domain" description="DUF11" evidence="2">
    <location>
        <begin position="1303"/>
        <end position="1417"/>
    </location>
</feature>
<dbReference type="PANTHER" id="PTHR34819:SF3">
    <property type="entry name" value="CELL SURFACE PROTEIN"/>
    <property type="match status" value="1"/>
</dbReference>
<keyword evidence="4" id="KW-1185">Reference proteome</keyword>
<feature type="domain" description="DUF11" evidence="2">
    <location>
        <begin position="1558"/>
        <end position="1678"/>
    </location>
</feature>
<feature type="domain" description="DUF11" evidence="2">
    <location>
        <begin position="3731"/>
        <end position="3839"/>
    </location>
</feature>
<dbReference type="InterPro" id="IPR051172">
    <property type="entry name" value="Chlamydia_OmcB"/>
</dbReference>
<dbReference type="NCBIfam" id="TIGR04131">
    <property type="entry name" value="Bac_Flav_CTERM"/>
    <property type="match status" value="1"/>
</dbReference>
<feature type="domain" description="DUF11" evidence="2">
    <location>
        <begin position="3351"/>
        <end position="3464"/>
    </location>
</feature>
<dbReference type="InterPro" id="IPR013783">
    <property type="entry name" value="Ig-like_fold"/>
</dbReference>
<dbReference type="Gene3D" id="2.60.40.10">
    <property type="entry name" value="Immunoglobulins"/>
    <property type="match status" value="4"/>
</dbReference>
<feature type="domain" description="DUF11" evidence="2">
    <location>
        <begin position="4243"/>
        <end position="4353"/>
    </location>
</feature>
<feature type="domain" description="DUF11" evidence="2">
    <location>
        <begin position="1073"/>
        <end position="1200"/>
    </location>
</feature>
<dbReference type="InterPro" id="IPR047589">
    <property type="entry name" value="DUF11_rpt"/>
</dbReference>
<feature type="domain" description="DUF11" evidence="2">
    <location>
        <begin position="2331"/>
        <end position="2439"/>
    </location>
</feature>
<dbReference type="Pfam" id="PF17963">
    <property type="entry name" value="Big_9"/>
    <property type="match status" value="1"/>
</dbReference>
<reference evidence="3" key="1">
    <citation type="submission" date="2020-05" db="EMBL/GenBank/DDBJ databases">
        <title>Chitinophaga laudate sp. nov., isolated from a tropical peat swamp.</title>
        <authorList>
            <person name="Goh C.B.S."/>
            <person name="Lee M.S."/>
            <person name="Parimannan S."/>
            <person name="Pasbakhsh P."/>
            <person name="Yule C.M."/>
            <person name="Rajandas H."/>
            <person name="Loke S."/>
            <person name="Croft L."/>
            <person name="Tan J.B.L."/>
        </authorList>
    </citation>
    <scope>NUCLEOTIDE SEQUENCE</scope>
    <source>
        <strain evidence="3">Mgbs1</strain>
    </source>
</reference>
<feature type="domain" description="DUF11" evidence="2">
    <location>
        <begin position="3475"/>
        <end position="3585"/>
    </location>
</feature>
<feature type="region of interest" description="Disordered" evidence="1">
    <location>
        <begin position="1186"/>
        <end position="1252"/>
    </location>
</feature>
<feature type="domain" description="DUF11" evidence="2">
    <location>
        <begin position="2834"/>
        <end position="2942"/>
    </location>
</feature>
<feature type="domain" description="DUF11" evidence="2">
    <location>
        <begin position="2203"/>
        <end position="2307"/>
    </location>
</feature>
<feature type="domain" description="DUF11" evidence="2">
    <location>
        <begin position="1694"/>
        <end position="1810"/>
    </location>
</feature>